<sequence length="75" mass="8985">MKFRNEGYFRRPTAAAGCRIFPFPPLTTCDERSGAIEKIRNDTDMKEKRKILSTKKWNRLQRKLIKDVRKINRLM</sequence>
<organism evidence="1 2">
    <name type="scientific">Atta colombica</name>
    <dbReference type="NCBI Taxonomy" id="520822"/>
    <lineage>
        <taxon>Eukaryota</taxon>
        <taxon>Metazoa</taxon>
        <taxon>Ecdysozoa</taxon>
        <taxon>Arthropoda</taxon>
        <taxon>Hexapoda</taxon>
        <taxon>Insecta</taxon>
        <taxon>Pterygota</taxon>
        <taxon>Neoptera</taxon>
        <taxon>Endopterygota</taxon>
        <taxon>Hymenoptera</taxon>
        <taxon>Apocrita</taxon>
        <taxon>Aculeata</taxon>
        <taxon>Formicoidea</taxon>
        <taxon>Formicidae</taxon>
        <taxon>Myrmicinae</taxon>
        <taxon>Atta</taxon>
    </lineage>
</organism>
<keyword evidence="2" id="KW-1185">Reference proteome</keyword>
<protein>
    <submittedName>
        <fullName evidence="1">Uncharacterized protein</fullName>
    </submittedName>
</protein>
<evidence type="ECO:0000313" key="1">
    <source>
        <dbReference type="EMBL" id="KYM75727.1"/>
    </source>
</evidence>
<dbReference type="Proteomes" id="UP000078540">
    <property type="component" value="Unassembled WGS sequence"/>
</dbReference>
<gene>
    <name evidence="1" type="ORF">ALC53_13790</name>
</gene>
<reference evidence="1 2" key="1">
    <citation type="submission" date="2015-09" db="EMBL/GenBank/DDBJ databases">
        <title>Atta colombica WGS genome.</title>
        <authorList>
            <person name="Nygaard S."/>
            <person name="Hu H."/>
            <person name="Boomsma J."/>
            <person name="Zhang G."/>
        </authorList>
    </citation>
    <scope>NUCLEOTIDE SEQUENCE [LARGE SCALE GENOMIC DNA]</scope>
    <source>
        <strain evidence="1">Treedump-2</strain>
        <tissue evidence="1">Whole body</tissue>
    </source>
</reference>
<accession>A0A195AUJ2</accession>
<name>A0A195AUJ2_9HYME</name>
<proteinExistence type="predicted"/>
<evidence type="ECO:0000313" key="2">
    <source>
        <dbReference type="Proteomes" id="UP000078540"/>
    </source>
</evidence>
<dbReference type="AlphaFoldDB" id="A0A195AUJ2"/>
<dbReference type="EMBL" id="KQ976738">
    <property type="protein sequence ID" value="KYM75727.1"/>
    <property type="molecule type" value="Genomic_DNA"/>
</dbReference>